<evidence type="ECO:0000259" key="1">
    <source>
        <dbReference type="Pfam" id="PF14534"/>
    </source>
</evidence>
<reference evidence="2 3" key="1">
    <citation type="submission" date="2018-06" db="EMBL/GenBank/DDBJ databases">
        <title>Genomic Encyclopedia of Archaeal and Bacterial Type Strains, Phase II (KMG-II): from individual species to whole genera.</title>
        <authorList>
            <person name="Goeker M."/>
        </authorList>
    </citation>
    <scope>NUCLEOTIDE SEQUENCE [LARGE SCALE GENOMIC DNA]</scope>
    <source>
        <strain evidence="2 3">ATCC BAA-1881</strain>
    </source>
</reference>
<comment type="caution">
    <text evidence="2">The sequence shown here is derived from an EMBL/GenBank/DDBJ whole genome shotgun (WGS) entry which is preliminary data.</text>
</comment>
<keyword evidence="3" id="KW-1185">Reference proteome</keyword>
<dbReference type="EMBL" id="QKUF01000011">
    <property type="protein sequence ID" value="PZW27962.1"/>
    <property type="molecule type" value="Genomic_DNA"/>
</dbReference>
<dbReference type="Proteomes" id="UP000248806">
    <property type="component" value="Unassembled WGS sequence"/>
</dbReference>
<dbReference type="InterPro" id="IPR027843">
    <property type="entry name" value="DUF4440"/>
</dbReference>
<dbReference type="Gene3D" id="3.10.450.50">
    <property type="match status" value="1"/>
</dbReference>
<organism evidence="2 3">
    <name type="scientific">Thermosporothrix hazakensis</name>
    <dbReference type="NCBI Taxonomy" id="644383"/>
    <lineage>
        <taxon>Bacteria</taxon>
        <taxon>Bacillati</taxon>
        <taxon>Chloroflexota</taxon>
        <taxon>Ktedonobacteria</taxon>
        <taxon>Ktedonobacterales</taxon>
        <taxon>Thermosporotrichaceae</taxon>
        <taxon>Thermosporothrix</taxon>
    </lineage>
</organism>
<feature type="domain" description="DUF4440" evidence="1">
    <location>
        <begin position="5"/>
        <end position="51"/>
    </location>
</feature>
<gene>
    <name evidence="2" type="ORF">EI42_03340</name>
</gene>
<dbReference type="Pfam" id="PF14534">
    <property type="entry name" value="DUF4440"/>
    <property type="match status" value="1"/>
</dbReference>
<accession>A0A326U4K7</accession>
<proteinExistence type="predicted"/>
<dbReference type="RefSeq" id="WP_170142686.1">
    <property type="nucleotide sequence ID" value="NZ_BIFX01000003.1"/>
</dbReference>
<protein>
    <submittedName>
        <fullName evidence="2">Uncharacterized protein DUF4440</fullName>
    </submittedName>
</protein>
<dbReference type="InterPro" id="IPR032710">
    <property type="entry name" value="NTF2-like_dom_sf"/>
</dbReference>
<sequence>MQQEIQDLVQHYGEAEQKGDVAALQQLLADDFMCVGPLGFQLTKAQTLARFT</sequence>
<evidence type="ECO:0000313" key="2">
    <source>
        <dbReference type="EMBL" id="PZW27962.1"/>
    </source>
</evidence>
<dbReference type="SUPFAM" id="SSF54427">
    <property type="entry name" value="NTF2-like"/>
    <property type="match status" value="1"/>
</dbReference>
<name>A0A326U4K7_THEHA</name>
<dbReference type="AlphaFoldDB" id="A0A326U4K7"/>
<evidence type="ECO:0000313" key="3">
    <source>
        <dbReference type="Proteomes" id="UP000248806"/>
    </source>
</evidence>